<dbReference type="OrthoDB" id="5625556at2"/>
<evidence type="ECO:0000313" key="3">
    <source>
        <dbReference type="Proteomes" id="UP000005317"/>
    </source>
</evidence>
<name>A0A656HFC2_THINJ</name>
<dbReference type="Proteomes" id="UP000005317">
    <property type="component" value="Unassembled WGS sequence"/>
</dbReference>
<evidence type="ECO:0000256" key="1">
    <source>
        <dbReference type="SAM" id="MobiDB-lite"/>
    </source>
</evidence>
<organism evidence="2 3">
    <name type="scientific">Thiothrix nivea (strain ATCC 35100 / DSM 5205 / JP2)</name>
    <dbReference type="NCBI Taxonomy" id="870187"/>
    <lineage>
        <taxon>Bacteria</taxon>
        <taxon>Pseudomonadati</taxon>
        <taxon>Pseudomonadota</taxon>
        <taxon>Gammaproteobacteria</taxon>
        <taxon>Thiotrichales</taxon>
        <taxon>Thiotrichaceae</taxon>
        <taxon>Thiothrix</taxon>
    </lineage>
</organism>
<accession>A0A656HFC2</accession>
<dbReference type="RefSeq" id="WP_002709528.1">
    <property type="nucleotide sequence ID" value="NZ_JH651384.1"/>
</dbReference>
<dbReference type="AlphaFoldDB" id="A0A656HFC2"/>
<protein>
    <recommendedName>
        <fullName evidence="4">DUF4388 domain-containing protein</fullName>
    </recommendedName>
</protein>
<feature type="region of interest" description="Disordered" evidence="1">
    <location>
        <begin position="102"/>
        <end position="170"/>
    </location>
</feature>
<proteinExistence type="predicted"/>
<evidence type="ECO:0000313" key="2">
    <source>
        <dbReference type="EMBL" id="EIJ35628.1"/>
    </source>
</evidence>
<gene>
    <name evidence="2" type="ORF">Thini_3105</name>
</gene>
<dbReference type="EMBL" id="JH651384">
    <property type="protein sequence ID" value="EIJ35628.1"/>
    <property type="molecule type" value="Genomic_DNA"/>
</dbReference>
<reference evidence="3" key="1">
    <citation type="journal article" date="2011" name="Stand. Genomic Sci.">
        <title>Genome sequence of the filamentous, gliding Thiothrix nivea neotype strain (JP2(T)).</title>
        <authorList>
            <person name="Lapidus A."/>
            <person name="Nolan M."/>
            <person name="Lucas S."/>
            <person name="Glavina Del Rio T."/>
            <person name="Tice H."/>
            <person name="Cheng J.F."/>
            <person name="Tapia R."/>
            <person name="Han C."/>
            <person name="Goodwin L."/>
            <person name="Pitluck S."/>
            <person name="Liolios K."/>
            <person name="Pagani I."/>
            <person name="Ivanova N."/>
            <person name="Huntemann M."/>
            <person name="Mavromatis K."/>
            <person name="Mikhailova N."/>
            <person name="Pati A."/>
            <person name="Chen A."/>
            <person name="Palaniappan K."/>
            <person name="Land M."/>
            <person name="Brambilla E.M."/>
            <person name="Rohde M."/>
            <person name="Abt B."/>
            <person name="Verbarg S."/>
            <person name="Goker M."/>
            <person name="Bristow J."/>
            <person name="Eisen J.A."/>
            <person name="Markowitz V."/>
            <person name="Hugenholtz P."/>
            <person name="Kyrpides N.C."/>
            <person name="Klenk H.P."/>
            <person name="Woyke T."/>
        </authorList>
    </citation>
    <scope>NUCLEOTIDE SEQUENCE [LARGE SCALE GENOMIC DNA]</scope>
    <source>
        <strain evidence="3">ATCC 35100 / DSM 5205 / JP2</strain>
    </source>
</reference>
<keyword evidence="3" id="KW-1185">Reference proteome</keyword>
<evidence type="ECO:0008006" key="4">
    <source>
        <dbReference type="Google" id="ProtNLM"/>
    </source>
</evidence>
<sequence>MERHSQLSIPDILDKLAHILTHKQSGTFYIATNANTSCRFAIESGKITHCTHKRDHGIAALLSLQETGGGSCSFSENQAIPFRTEAAVDHQASLDLLGLHPEIPPRQLQEPNTPATASTPASASAKPAPVRYYRGQMAAQADTPSTQEAGKQTPPPATEPPKTKRFYRGG</sequence>
<feature type="compositionally biased region" description="Low complexity" evidence="1">
    <location>
        <begin position="113"/>
        <end position="129"/>
    </location>
</feature>